<keyword evidence="6" id="KW-0645">Protease</keyword>
<feature type="active site" description="Charge relay system" evidence="3">
    <location>
        <position position="320"/>
    </location>
</feature>
<feature type="domain" description="LD-carboxypeptidase N-terminal" evidence="4">
    <location>
        <begin position="25"/>
        <end position="142"/>
    </location>
</feature>
<dbReference type="GO" id="GO:0004180">
    <property type="term" value="F:carboxypeptidase activity"/>
    <property type="evidence" value="ECO:0007669"/>
    <property type="project" value="UniProtKB-KW"/>
</dbReference>
<dbReference type="InterPro" id="IPR003507">
    <property type="entry name" value="S66_fam"/>
</dbReference>
<dbReference type="CDD" id="cd07062">
    <property type="entry name" value="Peptidase_S66_mccF_like"/>
    <property type="match status" value="1"/>
</dbReference>
<dbReference type="SUPFAM" id="SSF52317">
    <property type="entry name" value="Class I glutamine amidotransferase-like"/>
    <property type="match status" value="1"/>
</dbReference>
<dbReference type="AlphaFoldDB" id="A0A285TLU8"/>
<evidence type="ECO:0000256" key="1">
    <source>
        <dbReference type="ARBA" id="ARBA00010233"/>
    </source>
</evidence>
<dbReference type="InterPro" id="IPR040921">
    <property type="entry name" value="Peptidase_S66C"/>
</dbReference>
<dbReference type="Gene3D" id="3.50.30.60">
    <property type="entry name" value="LD-carboxypeptidase A C-terminal domain-like"/>
    <property type="match status" value="1"/>
</dbReference>
<evidence type="ECO:0000313" key="7">
    <source>
        <dbReference type="Proteomes" id="UP000219636"/>
    </source>
</evidence>
<feature type="domain" description="LD-carboxypeptidase C-terminal" evidence="5">
    <location>
        <begin position="213"/>
        <end position="335"/>
    </location>
</feature>
<evidence type="ECO:0000259" key="4">
    <source>
        <dbReference type="Pfam" id="PF02016"/>
    </source>
</evidence>
<keyword evidence="6" id="KW-0121">Carboxypeptidase</keyword>
<protein>
    <submittedName>
        <fullName evidence="6">Muramoyltetrapeptide carboxypeptidase LdcA involved in peptidoglycan recycling</fullName>
    </submittedName>
</protein>
<dbReference type="PIRSF" id="PIRSF028757">
    <property type="entry name" value="LD-carboxypeptidase"/>
    <property type="match status" value="1"/>
</dbReference>
<gene>
    <name evidence="6" type="ORF">SAMN05880501_11574</name>
</gene>
<feature type="active site" description="Nucleophile" evidence="3">
    <location>
        <position position="122"/>
    </location>
</feature>
<name>A0A285TLU8_9BACL</name>
<dbReference type="Gene3D" id="3.40.50.10740">
    <property type="entry name" value="Class I glutamine amidotransferase-like"/>
    <property type="match status" value="1"/>
</dbReference>
<dbReference type="InterPro" id="IPR040449">
    <property type="entry name" value="Peptidase_S66_N"/>
</dbReference>
<proteinExistence type="inferred from homology"/>
<reference evidence="7" key="1">
    <citation type="submission" date="2017-08" db="EMBL/GenBank/DDBJ databases">
        <authorList>
            <person name="Varghese N."/>
            <person name="Submissions S."/>
        </authorList>
    </citation>
    <scope>NUCLEOTIDE SEQUENCE [LARGE SCALE GENOMIC DNA]</scope>
    <source>
        <strain evidence="7">JC22</strain>
    </source>
</reference>
<keyword evidence="2" id="KW-0378">Hydrolase</keyword>
<keyword evidence="7" id="KW-1185">Reference proteome</keyword>
<organism evidence="6 7">
    <name type="scientific">Ureibacillus xyleni</name>
    <dbReference type="NCBI Taxonomy" id="614648"/>
    <lineage>
        <taxon>Bacteria</taxon>
        <taxon>Bacillati</taxon>
        <taxon>Bacillota</taxon>
        <taxon>Bacilli</taxon>
        <taxon>Bacillales</taxon>
        <taxon>Caryophanaceae</taxon>
        <taxon>Ureibacillus</taxon>
    </lineage>
</organism>
<dbReference type="InterPro" id="IPR027478">
    <property type="entry name" value="LdcA_N"/>
</dbReference>
<evidence type="ECO:0000259" key="5">
    <source>
        <dbReference type="Pfam" id="PF17676"/>
    </source>
</evidence>
<dbReference type="Proteomes" id="UP000219636">
    <property type="component" value="Unassembled WGS sequence"/>
</dbReference>
<accession>A0A285TLU8</accession>
<feature type="active site" description="Charge relay system" evidence="3">
    <location>
        <position position="253"/>
    </location>
</feature>
<dbReference type="PANTHER" id="PTHR30237:SF5">
    <property type="entry name" value="CARBOXYPEPTIDASE VC_A0337-RELATED"/>
    <property type="match status" value="1"/>
</dbReference>
<dbReference type="SUPFAM" id="SSF141986">
    <property type="entry name" value="LD-carboxypeptidase A C-terminal domain-like"/>
    <property type="match status" value="1"/>
</dbReference>
<evidence type="ECO:0000313" key="6">
    <source>
        <dbReference type="EMBL" id="SOC23414.1"/>
    </source>
</evidence>
<evidence type="ECO:0000256" key="3">
    <source>
        <dbReference type="PIRSR" id="PIRSR028757-1"/>
    </source>
</evidence>
<dbReference type="Pfam" id="PF02016">
    <property type="entry name" value="Peptidase_S66"/>
    <property type="match status" value="1"/>
</dbReference>
<dbReference type="Pfam" id="PF17676">
    <property type="entry name" value="Peptidase_S66C"/>
    <property type="match status" value="1"/>
</dbReference>
<evidence type="ECO:0000256" key="2">
    <source>
        <dbReference type="ARBA" id="ARBA00022801"/>
    </source>
</evidence>
<dbReference type="InterPro" id="IPR027461">
    <property type="entry name" value="Carboxypeptidase_A_C_sf"/>
</dbReference>
<comment type="similarity">
    <text evidence="1">Belongs to the peptidase S66 family.</text>
</comment>
<sequence length="350" mass="39856">MLKKEIIESGEKMITYPVLTKPVKIGVTAPSAGLHFDQYSLLERAIGKLTQKGYKLEVGNTCWTQFKAKSAPAKVRAAELNLMLHDDSIQIIFPPWGGELLIEILEFVDFNLKKPKWILGYSDTSVLLLAMTLKTGLATAHGTNLVDLRGELSDPTTAKWEEVLHTNQGEEVIQYPSEKYQLFWQHDYETDWIYHLTEPTKWKTISNQPMYIKGRLLGGCIDVIRHIIGTAYGDVQNFQTHFINNEPIIWYFENCELNVTDLRRSLVQMKLAGWFDNCSGILFGRSAANEKMGDYHVMDVYLELAEELNIPIAYDIDCGHMPPQLTFVNGAYAEIRVYHTGGSMVLQKFI</sequence>
<dbReference type="PANTHER" id="PTHR30237">
    <property type="entry name" value="MURAMOYLTETRAPEPTIDE CARBOXYPEPTIDASE"/>
    <property type="match status" value="1"/>
</dbReference>
<dbReference type="InterPro" id="IPR029062">
    <property type="entry name" value="Class_I_gatase-like"/>
</dbReference>
<dbReference type="EMBL" id="OBMQ01000015">
    <property type="protein sequence ID" value="SOC23414.1"/>
    <property type="molecule type" value="Genomic_DNA"/>
</dbReference>